<dbReference type="Proteomes" id="UP000037685">
    <property type="component" value="Unassembled WGS sequence"/>
</dbReference>
<protein>
    <submittedName>
        <fullName evidence="1">Uncharacterized protein</fullName>
    </submittedName>
</protein>
<dbReference type="EMBL" id="LHCI01000106">
    <property type="protein sequence ID" value="KOX89996.1"/>
    <property type="molecule type" value="Genomic_DNA"/>
</dbReference>
<dbReference type="PATRIC" id="fig|271.14.peg.1254"/>
<accession>A0A0N0BLW4</accession>
<dbReference type="AlphaFoldDB" id="A0A0N0BLW4"/>
<name>A0A0N0BLW4_THEAQ</name>
<reference evidence="1 2" key="1">
    <citation type="submission" date="2015-07" db="EMBL/GenBank/DDBJ databases">
        <authorList>
            <person name="Noorani M."/>
        </authorList>
    </citation>
    <scope>NUCLEOTIDE SEQUENCE [LARGE SCALE GENOMIC DNA]</scope>
    <source>
        <strain evidence="2">ATCC 25104 / DSM 625 / JCM 10724 / NBRC 103206 / NCIMB 11243 / YT-1</strain>
    </source>
</reference>
<gene>
    <name evidence="1" type="ORF">BVI061214_01181</name>
</gene>
<comment type="caution">
    <text evidence="1">The sequence shown here is derived from an EMBL/GenBank/DDBJ whole genome shotgun (WGS) entry which is preliminary data.</text>
</comment>
<evidence type="ECO:0000313" key="2">
    <source>
        <dbReference type="Proteomes" id="UP000037685"/>
    </source>
</evidence>
<sequence length="125" mass="14295">MRSLLLLLLALLGLYWYAERYGLAVGYPPFLPVFYWKYTGEAQYPIRVHGLYNVLKVQVSGRLDQGRLQVALLKDGRPVGERTFAGVFQEVVRFPVGEGGYVLRLRLENAKGQVRYDWVATKFAP</sequence>
<evidence type="ECO:0000313" key="1">
    <source>
        <dbReference type="EMBL" id="KOX89996.1"/>
    </source>
</evidence>
<proteinExistence type="predicted"/>
<dbReference type="RefSeq" id="WP_053767671.1">
    <property type="nucleotide sequence ID" value="NZ_LHCI01000106.1"/>
</dbReference>
<organism evidence="1 2">
    <name type="scientific">Thermus aquaticus</name>
    <dbReference type="NCBI Taxonomy" id="271"/>
    <lineage>
        <taxon>Bacteria</taxon>
        <taxon>Thermotogati</taxon>
        <taxon>Deinococcota</taxon>
        <taxon>Deinococci</taxon>
        <taxon>Thermales</taxon>
        <taxon>Thermaceae</taxon>
        <taxon>Thermus</taxon>
    </lineage>
</organism>